<dbReference type="Pfam" id="PF14035">
    <property type="entry name" value="YlzJ"/>
    <property type="match status" value="1"/>
</dbReference>
<comment type="caution">
    <text evidence="1">The sequence shown here is derived from an EMBL/GenBank/DDBJ whole genome shotgun (WGS) entry which is preliminary data.</text>
</comment>
<dbReference type="InterPro" id="IPR025619">
    <property type="entry name" value="YlzJ"/>
</dbReference>
<dbReference type="Proteomes" id="UP000295832">
    <property type="component" value="Unassembled WGS sequence"/>
</dbReference>
<organism evidence="1 2">
    <name type="scientific">Orenia marismortui</name>
    <dbReference type="NCBI Taxonomy" id="46469"/>
    <lineage>
        <taxon>Bacteria</taxon>
        <taxon>Bacillati</taxon>
        <taxon>Bacillota</taxon>
        <taxon>Clostridia</taxon>
        <taxon>Halanaerobiales</taxon>
        <taxon>Halobacteroidaceae</taxon>
        <taxon>Orenia</taxon>
    </lineage>
</organism>
<accession>A0A4R8GC16</accession>
<dbReference type="STRING" id="926561.GCA_000379025_03055"/>
<dbReference type="EMBL" id="SOEG01000073">
    <property type="protein sequence ID" value="TDX42956.1"/>
    <property type="molecule type" value="Genomic_DNA"/>
</dbReference>
<protein>
    <submittedName>
        <fullName evidence="1">YlzJ-like protein</fullName>
    </submittedName>
</protein>
<reference evidence="1 2" key="1">
    <citation type="submission" date="2019-03" db="EMBL/GenBank/DDBJ databases">
        <title>Subsurface microbial communities from deep shales in Ohio and West Virginia, USA.</title>
        <authorList>
            <person name="Wrighton K."/>
        </authorList>
    </citation>
    <scope>NUCLEOTIDE SEQUENCE [LARGE SCALE GENOMIC DNA]</scope>
    <source>
        <strain evidence="1 2">MSL 6dP</strain>
    </source>
</reference>
<keyword evidence="2" id="KW-1185">Reference proteome</keyword>
<sequence length="72" mass="8432">MHYSIFVDGLWPDEDFEIEERMELNYDGLTMEVKIDSANSGEIIRVISSDPNDYLNQQYQPGTKIEFKPVFL</sequence>
<evidence type="ECO:0000313" key="2">
    <source>
        <dbReference type="Proteomes" id="UP000295832"/>
    </source>
</evidence>
<evidence type="ECO:0000313" key="1">
    <source>
        <dbReference type="EMBL" id="TDX42956.1"/>
    </source>
</evidence>
<dbReference type="AlphaFoldDB" id="A0A4R8GC16"/>
<dbReference type="RefSeq" id="WP_134119298.1">
    <property type="nucleotide sequence ID" value="NZ_SOEG01000073.1"/>
</dbReference>
<proteinExistence type="predicted"/>
<gene>
    <name evidence="1" type="ORF">C7959_1732</name>
</gene>
<name>A0A4R8GC16_9FIRM</name>